<dbReference type="EMBL" id="CP121106">
    <property type="protein sequence ID" value="WFL76272.1"/>
    <property type="molecule type" value="Genomic_DNA"/>
</dbReference>
<proteinExistence type="predicted"/>
<organism evidence="1 2">
    <name type="scientific">Altererythrobacter arenosus</name>
    <dbReference type="NCBI Taxonomy" id="3032592"/>
    <lineage>
        <taxon>Bacteria</taxon>
        <taxon>Pseudomonadati</taxon>
        <taxon>Pseudomonadota</taxon>
        <taxon>Alphaproteobacteria</taxon>
        <taxon>Sphingomonadales</taxon>
        <taxon>Erythrobacteraceae</taxon>
        <taxon>Altererythrobacter</taxon>
    </lineage>
</organism>
<dbReference type="Proteomes" id="UP001215827">
    <property type="component" value="Chromosome"/>
</dbReference>
<protein>
    <recommendedName>
        <fullName evidence="3">DUF697 domain-containing protein</fullName>
    </recommendedName>
</protein>
<keyword evidence="2" id="KW-1185">Reference proteome</keyword>
<sequence length="141" mass="15252">MAKKPIGEKVSDQAAEAAKPLARVVKQQTGGMPGPSTNPATNILIADIVLRGAGRIMRNSMQKGMLRAGYDRETAREMINNRTMASSLILYGASKIATRSIPGALLVGGGLIAKTLYDRGLSKREARRRGEKQIEQMTEKK</sequence>
<name>A0ABY8FMM0_9SPHN</name>
<accession>A0ABY8FMM0</accession>
<dbReference type="RefSeq" id="WP_278015038.1">
    <property type="nucleotide sequence ID" value="NZ_CP121106.1"/>
</dbReference>
<evidence type="ECO:0000313" key="1">
    <source>
        <dbReference type="EMBL" id="WFL76272.1"/>
    </source>
</evidence>
<evidence type="ECO:0008006" key="3">
    <source>
        <dbReference type="Google" id="ProtNLM"/>
    </source>
</evidence>
<evidence type="ECO:0000313" key="2">
    <source>
        <dbReference type="Proteomes" id="UP001215827"/>
    </source>
</evidence>
<reference evidence="1 2" key="1">
    <citation type="submission" date="2023-03" db="EMBL/GenBank/DDBJ databases">
        <title>Altererythrobacter sp. CAU 1644 isolated from sand.</title>
        <authorList>
            <person name="Kim W."/>
        </authorList>
    </citation>
    <scope>NUCLEOTIDE SEQUENCE [LARGE SCALE GENOMIC DNA]</scope>
    <source>
        <strain evidence="1 2">CAU 1644</strain>
    </source>
</reference>
<gene>
    <name evidence="1" type="ORF">P7228_09705</name>
</gene>